<accession>A0ABR4TWZ3</accession>
<sequence length="99" mass="11954">MAARKINWTKEANFERKEILDYWIIRNKSKTYSIKLNKLFINTLKQIADNPKIGRKTNFENVRVKIVRDYLLFYEFDTKQIKVLSLWDGRRDDSTIPVK</sequence>
<dbReference type="EMBL" id="JPEP01000002">
    <property type="protein sequence ID" value="KEY18478.1"/>
    <property type="molecule type" value="Genomic_DNA"/>
</dbReference>
<gene>
    <name evidence="2" type="ORF">HY04_08145</name>
</gene>
<organism evidence="2 3">
    <name type="scientific">Kaistella antarctica</name>
    <dbReference type="NCBI Taxonomy" id="266748"/>
    <lineage>
        <taxon>Bacteria</taxon>
        <taxon>Pseudomonadati</taxon>
        <taxon>Bacteroidota</taxon>
        <taxon>Flavobacteriia</taxon>
        <taxon>Flavobacteriales</taxon>
        <taxon>Weeksellaceae</taxon>
        <taxon>Chryseobacterium group</taxon>
        <taxon>Kaistella</taxon>
    </lineage>
</organism>
<keyword evidence="3" id="KW-1185">Reference proteome</keyword>
<evidence type="ECO:0000313" key="3">
    <source>
        <dbReference type="Proteomes" id="UP000028349"/>
    </source>
</evidence>
<dbReference type="Pfam" id="PF05016">
    <property type="entry name" value="ParE_toxin"/>
    <property type="match status" value="1"/>
</dbReference>
<name>A0ABR4TWZ3_9FLAO</name>
<dbReference type="Gene3D" id="3.30.2310.20">
    <property type="entry name" value="RelE-like"/>
    <property type="match status" value="1"/>
</dbReference>
<reference evidence="2 3" key="1">
    <citation type="submission" date="2014-07" db="EMBL/GenBank/DDBJ databases">
        <authorList>
            <person name="Pisani N.G."/>
            <person name="Newman J.D."/>
        </authorList>
    </citation>
    <scope>NUCLEOTIDE SEQUENCE [LARGE SCALE GENOMIC DNA]</scope>
    <source>
        <strain evidence="2 3">LMG 24720</strain>
    </source>
</reference>
<keyword evidence="1" id="KW-1277">Toxin-antitoxin system</keyword>
<comment type="caution">
    <text evidence="2">The sequence shown here is derived from an EMBL/GenBank/DDBJ whole genome shotgun (WGS) entry which is preliminary data.</text>
</comment>
<dbReference type="Proteomes" id="UP000028349">
    <property type="component" value="Unassembled WGS sequence"/>
</dbReference>
<proteinExistence type="predicted"/>
<dbReference type="RefSeq" id="WP_034718825.1">
    <property type="nucleotide sequence ID" value="NZ_FOIX01000001.1"/>
</dbReference>
<protein>
    <submittedName>
        <fullName evidence="2">Addiction module toxin RelE</fullName>
    </submittedName>
</protein>
<dbReference type="InterPro" id="IPR007712">
    <property type="entry name" value="RelE/ParE_toxin"/>
</dbReference>
<evidence type="ECO:0000313" key="2">
    <source>
        <dbReference type="EMBL" id="KEY18478.1"/>
    </source>
</evidence>
<dbReference type="InterPro" id="IPR035093">
    <property type="entry name" value="RelE/ParE_toxin_dom_sf"/>
</dbReference>
<evidence type="ECO:0000256" key="1">
    <source>
        <dbReference type="ARBA" id="ARBA00022649"/>
    </source>
</evidence>